<dbReference type="InterPro" id="IPR045026">
    <property type="entry name" value="LIMYB"/>
</dbReference>
<name>D7TKM5_VITVI</name>
<dbReference type="eggNOG" id="ENOG502SWBH">
    <property type="taxonomic scope" value="Eukaryota"/>
</dbReference>
<gene>
    <name evidence="1" type="ordered locus">VIT_10s0003g05220</name>
</gene>
<organism evidence="1 2">
    <name type="scientific">Vitis vinifera</name>
    <name type="common">Grape</name>
    <dbReference type="NCBI Taxonomy" id="29760"/>
    <lineage>
        <taxon>Eukaryota</taxon>
        <taxon>Viridiplantae</taxon>
        <taxon>Streptophyta</taxon>
        <taxon>Embryophyta</taxon>
        <taxon>Tracheophyta</taxon>
        <taxon>Spermatophyta</taxon>
        <taxon>Magnoliopsida</taxon>
        <taxon>eudicotyledons</taxon>
        <taxon>Gunneridae</taxon>
        <taxon>Pentapetalae</taxon>
        <taxon>rosids</taxon>
        <taxon>Vitales</taxon>
        <taxon>Vitaceae</taxon>
        <taxon>Viteae</taxon>
        <taxon>Vitis</taxon>
    </lineage>
</organism>
<evidence type="ECO:0000313" key="1">
    <source>
        <dbReference type="EMBL" id="CBI31047.3"/>
    </source>
</evidence>
<dbReference type="Proteomes" id="UP000009183">
    <property type="component" value="Chromosome 10"/>
</dbReference>
<proteinExistence type="predicted"/>
<dbReference type="PANTHER" id="PTHR47584">
    <property type="match status" value="1"/>
</dbReference>
<evidence type="ECO:0000313" key="2">
    <source>
        <dbReference type="Proteomes" id="UP000009183"/>
    </source>
</evidence>
<accession>D7TKM5</accession>
<sequence length="94" mass="11172">MSDALQAWTEATKAKTKASLAKVERYKKAKNLEENNFTINLDFFLTICVHLLERIEQIDNDNYMKAVEKFKDPDWREIFVNMSMDRKKAWLARL</sequence>
<protein>
    <submittedName>
        <fullName evidence="1">Uncharacterized protein</fullName>
    </submittedName>
</protein>
<reference evidence="2" key="1">
    <citation type="journal article" date="2007" name="Nature">
        <title>The grapevine genome sequence suggests ancestral hexaploidization in major angiosperm phyla.</title>
        <authorList>
            <consortium name="The French-Italian Public Consortium for Grapevine Genome Characterization."/>
            <person name="Jaillon O."/>
            <person name="Aury J.-M."/>
            <person name="Noel B."/>
            <person name="Policriti A."/>
            <person name="Clepet C."/>
            <person name="Casagrande A."/>
            <person name="Choisne N."/>
            <person name="Aubourg S."/>
            <person name="Vitulo N."/>
            <person name="Jubin C."/>
            <person name="Vezzi A."/>
            <person name="Legeai F."/>
            <person name="Hugueney P."/>
            <person name="Dasilva C."/>
            <person name="Horner D."/>
            <person name="Mica E."/>
            <person name="Jublot D."/>
            <person name="Poulain J."/>
            <person name="Bruyere C."/>
            <person name="Billault A."/>
            <person name="Segurens B."/>
            <person name="Gouyvenoux M."/>
            <person name="Ugarte E."/>
            <person name="Cattonaro F."/>
            <person name="Anthouard V."/>
            <person name="Vico V."/>
            <person name="Del Fabbro C."/>
            <person name="Alaux M."/>
            <person name="Di Gaspero G."/>
            <person name="Dumas V."/>
            <person name="Felice N."/>
            <person name="Paillard S."/>
            <person name="Juman I."/>
            <person name="Moroldo M."/>
            <person name="Scalabrin S."/>
            <person name="Canaguier A."/>
            <person name="Le Clainche I."/>
            <person name="Malacrida G."/>
            <person name="Durand E."/>
            <person name="Pesole G."/>
            <person name="Laucou V."/>
            <person name="Chatelet P."/>
            <person name="Merdinoglu D."/>
            <person name="Delledonne M."/>
            <person name="Pezzotti M."/>
            <person name="Lecharny A."/>
            <person name="Scarpelli C."/>
            <person name="Artiguenave F."/>
            <person name="Pe M.E."/>
            <person name="Valle G."/>
            <person name="Morgante M."/>
            <person name="Caboche M."/>
            <person name="Adam-Blondon A.-F."/>
            <person name="Weissenbach J."/>
            <person name="Quetier F."/>
            <person name="Wincker P."/>
        </authorList>
    </citation>
    <scope>NUCLEOTIDE SEQUENCE [LARGE SCALE GENOMIC DNA]</scope>
    <source>
        <strain evidence="2">cv. Pinot noir / PN40024</strain>
    </source>
</reference>
<dbReference type="AlphaFoldDB" id="D7TKM5"/>
<dbReference type="HOGENOM" id="CLU_2487639_0_0_1"/>
<dbReference type="PaxDb" id="29760-VIT_10s0003g05220.t01"/>
<dbReference type="OMA" id="DFFLTIC"/>
<dbReference type="InParanoid" id="D7TKM5"/>
<dbReference type="EMBL" id="FN595992">
    <property type="protein sequence ID" value="CBI31047.3"/>
    <property type="molecule type" value="Genomic_DNA"/>
</dbReference>
<dbReference type="PANTHER" id="PTHR47584:SF14">
    <property type="entry name" value="L10-INTERACTING MYB DOMAIN-CONTAINING PROTEIN-LIKE"/>
    <property type="match status" value="1"/>
</dbReference>
<keyword evidence="2" id="KW-1185">Reference proteome</keyword>